<comment type="subcellular location">
    <subcellularLocation>
        <location evidence="6">Membrane</location>
        <topology evidence="6">Multi-pass membrane protein</topology>
    </subcellularLocation>
</comment>
<name>A0AAD3T4J8_NEPGR</name>
<keyword evidence="2 6" id="KW-0813">Transport</keyword>
<keyword evidence="5 6" id="KW-0472">Membrane</keyword>
<feature type="transmembrane region" description="Helical" evidence="6">
    <location>
        <begin position="367"/>
        <end position="385"/>
    </location>
</feature>
<feature type="transmembrane region" description="Helical" evidence="6">
    <location>
        <begin position="201"/>
        <end position="221"/>
    </location>
</feature>
<reference evidence="7" key="1">
    <citation type="submission" date="2023-05" db="EMBL/GenBank/DDBJ databases">
        <title>Nepenthes gracilis genome sequencing.</title>
        <authorList>
            <person name="Fukushima K."/>
        </authorList>
    </citation>
    <scope>NUCLEOTIDE SEQUENCE</scope>
    <source>
        <strain evidence="7">SING2019-196</strain>
    </source>
</reference>
<feature type="transmembrane region" description="Helical" evidence="6">
    <location>
        <begin position="146"/>
        <end position="168"/>
    </location>
</feature>
<feature type="transmembrane region" description="Helical" evidence="6">
    <location>
        <begin position="105"/>
        <end position="126"/>
    </location>
</feature>
<evidence type="ECO:0000256" key="3">
    <source>
        <dbReference type="ARBA" id="ARBA00022692"/>
    </source>
</evidence>
<feature type="transmembrane region" description="Helical" evidence="6">
    <location>
        <begin position="174"/>
        <end position="194"/>
    </location>
</feature>
<dbReference type="Proteomes" id="UP001279734">
    <property type="component" value="Unassembled WGS sequence"/>
</dbReference>
<evidence type="ECO:0000256" key="6">
    <source>
        <dbReference type="RuleBase" id="RU368015"/>
    </source>
</evidence>
<dbReference type="PANTHER" id="PTHR31376">
    <property type="entry name" value="OS09G0467300 PROTEIN-RELATED"/>
    <property type="match status" value="1"/>
</dbReference>
<dbReference type="InterPro" id="IPR030182">
    <property type="entry name" value="PUP_plant"/>
</dbReference>
<dbReference type="GO" id="GO:0015211">
    <property type="term" value="F:purine nucleoside transmembrane transporter activity"/>
    <property type="evidence" value="ECO:0007669"/>
    <property type="project" value="UniProtKB-UniRule"/>
</dbReference>
<evidence type="ECO:0000256" key="5">
    <source>
        <dbReference type="ARBA" id="ARBA00023136"/>
    </source>
</evidence>
<feature type="transmembrane region" description="Helical" evidence="6">
    <location>
        <begin position="233"/>
        <end position="254"/>
    </location>
</feature>
<comment type="caution">
    <text evidence="7">The sequence shown here is derived from an EMBL/GenBank/DDBJ whole genome shotgun (WGS) entry which is preliminary data.</text>
</comment>
<evidence type="ECO:0000256" key="2">
    <source>
        <dbReference type="ARBA" id="ARBA00022448"/>
    </source>
</evidence>
<evidence type="ECO:0000256" key="1">
    <source>
        <dbReference type="ARBA" id="ARBA00006213"/>
    </source>
</evidence>
<proteinExistence type="inferred from homology"/>
<dbReference type="Pfam" id="PF16913">
    <property type="entry name" value="PUNUT"/>
    <property type="match status" value="1"/>
</dbReference>
<keyword evidence="8" id="KW-1185">Reference proteome</keyword>
<keyword evidence="3 6" id="KW-0812">Transmembrane</keyword>
<evidence type="ECO:0000313" key="8">
    <source>
        <dbReference type="Proteomes" id="UP001279734"/>
    </source>
</evidence>
<sequence>MLRPQIDWPIGMVKALRKKLSFLLWLCRLQLNIMMSPGLPLTDAQEGLILSSYGAAVVAGRSMAIKLSRQRWWLLVALNIFFNIAGQTAAVLLGRFYYDQGGSNLFIATIVQTAGFPILFIPLLLLPSTHNSSQTPENPLSSKYIWLIYISLGIAVAGDNFLYAYGLLYLSASTYSLICATQLAFNAISSFFINSQKLTPLILNSVIILSLSASLLAVNGSSDTPSGVTKLEYAIGFLSSLGASALYSLLLSLMQLSFEKALKKETFSVVLEMQIYTSMAATAVAIAGLFVSGQWRSLGSEMENFGTGKASYVMTLIWTTVCWQVSSVGLVGLIFLVSSLFSNAINTVALAVTPISSVIAFHDKMNGVKIIAMLQAFWGFASYVYQNYLDYSKLRRYDADITNFLN</sequence>
<feature type="transmembrane region" description="Helical" evidence="6">
    <location>
        <begin position="315"/>
        <end position="337"/>
    </location>
</feature>
<evidence type="ECO:0000256" key="4">
    <source>
        <dbReference type="ARBA" id="ARBA00022989"/>
    </source>
</evidence>
<feature type="transmembrane region" description="Helical" evidence="6">
    <location>
        <begin position="275"/>
        <end position="295"/>
    </location>
</feature>
<gene>
    <name evidence="7" type="ORF">Nepgr_024197</name>
</gene>
<evidence type="ECO:0000313" key="7">
    <source>
        <dbReference type="EMBL" id="GMH22354.1"/>
    </source>
</evidence>
<dbReference type="GO" id="GO:0005345">
    <property type="term" value="F:purine nucleobase transmembrane transporter activity"/>
    <property type="evidence" value="ECO:0007669"/>
    <property type="project" value="UniProtKB-UniRule"/>
</dbReference>
<keyword evidence="4 6" id="KW-1133">Transmembrane helix</keyword>
<dbReference type="AlphaFoldDB" id="A0AAD3T4J8"/>
<organism evidence="7 8">
    <name type="scientific">Nepenthes gracilis</name>
    <name type="common">Slender pitcher plant</name>
    <dbReference type="NCBI Taxonomy" id="150966"/>
    <lineage>
        <taxon>Eukaryota</taxon>
        <taxon>Viridiplantae</taxon>
        <taxon>Streptophyta</taxon>
        <taxon>Embryophyta</taxon>
        <taxon>Tracheophyta</taxon>
        <taxon>Spermatophyta</taxon>
        <taxon>Magnoliopsida</taxon>
        <taxon>eudicotyledons</taxon>
        <taxon>Gunneridae</taxon>
        <taxon>Pentapetalae</taxon>
        <taxon>Caryophyllales</taxon>
        <taxon>Nepenthaceae</taxon>
        <taxon>Nepenthes</taxon>
    </lineage>
</organism>
<comment type="similarity">
    <text evidence="1 6">Belongs to the purine permeases (TC 2.A.7.14) family.</text>
</comment>
<feature type="transmembrane region" description="Helical" evidence="6">
    <location>
        <begin position="72"/>
        <end position="93"/>
    </location>
</feature>
<dbReference type="PANTHER" id="PTHR31376:SF2">
    <property type="entry name" value="PURINE PERMEASE 11-RELATED"/>
    <property type="match status" value="1"/>
</dbReference>
<dbReference type="GO" id="GO:0016020">
    <property type="term" value="C:membrane"/>
    <property type="evidence" value="ECO:0007669"/>
    <property type="project" value="UniProtKB-SubCell"/>
</dbReference>
<dbReference type="EMBL" id="BSYO01000024">
    <property type="protein sequence ID" value="GMH22354.1"/>
    <property type="molecule type" value="Genomic_DNA"/>
</dbReference>
<protein>
    <recommendedName>
        <fullName evidence="6">Probable purine permease</fullName>
    </recommendedName>
</protein>
<feature type="transmembrane region" description="Helical" evidence="6">
    <location>
        <begin position="344"/>
        <end position="361"/>
    </location>
</feature>
<accession>A0AAD3T4J8</accession>